<dbReference type="InterPro" id="IPR012914">
    <property type="entry name" value="PucR_dom"/>
</dbReference>
<accession>A0A562IUR6</accession>
<feature type="domain" description="Purine catabolism PurC-like" evidence="1">
    <location>
        <begin position="8"/>
        <end position="128"/>
    </location>
</feature>
<organism evidence="3 4">
    <name type="scientific">Modestobacter roseus</name>
    <dbReference type="NCBI Taxonomy" id="1181884"/>
    <lineage>
        <taxon>Bacteria</taxon>
        <taxon>Bacillati</taxon>
        <taxon>Actinomycetota</taxon>
        <taxon>Actinomycetes</taxon>
        <taxon>Geodermatophilales</taxon>
        <taxon>Geodermatophilaceae</taxon>
        <taxon>Modestobacter</taxon>
    </lineage>
</organism>
<dbReference type="Pfam" id="PF13556">
    <property type="entry name" value="HTH_30"/>
    <property type="match status" value="1"/>
</dbReference>
<sequence length="505" mass="52707">MLTLADFLELDAVREAGPEVAVAPPSPGAPVRWVHSSEIYEIGPLLSAGDLLLTTGLGLTGADAGARRHWVRELAARDVAAVVLELGRSLPELPEELLDEARRAGLPLYVLHRVVPFIRVCEEANGAILQLGARRLRTVDAVLGQVHAALAAGGGVAELVAAAASVTRGPVALVTRSGQVVAAAGVRDQRATDRLLRRPIASAPVRLWDLDWGAVLLGDGPGADLPGLELLADRLAGVAAVAVGQSGSGSAGDPAAPLLADLLADTVPGTRELLLRAGLADFHPPPTARVLGLAATAPDPRQVVGAWAHAAHVHHLELLADRVRGEALGLVAVPAAPDRGDPAGWLAGVLAVDGAVTTVGPAVSLPQAGHSLREAHAALPTATLLGRGTVPSRELVLPRLLADLDDRGLGQLVDDALAPLVSWDAAHGSDLVHTLSVHLRHGSRTETARALHVHRQSLYQRLERIELLLGRSVDDPASHEHLVVATAAAALLHARDRRRSRPRRR</sequence>
<keyword evidence="4" id="KW-1185">Reference proteome</keyword>
<dbReference type="PANTHER" id="PTHR33744:SF1">
    <property type="entry name" value="DNA-BINDING TRANSCRIPTIONAL ACTIVATOR ADER"/>
    <property type="match status" value="1"/>
</dbReference>
<reference evidence="3 4" key="1">
    <citation type="submission" date="2019-07" db="EMBL/GenBank/DDBJ databases">
        <title>R&amp;d 2014.</title>
        <authorList>
            <person name="Klenk H.-P."/>
        </authorList>
    </citation>
    <scope>NUCLEOTIDE SEQUENCE [LARGE SCALE GENOMIC DNA]</scope>
    <source>
        <strain evidence="3 4">DSM 45764</strain>
    </source>
</reference>
<dbReference type="InterPro" id="IPR025736">
    <property type="entry name" value="PucR_C-HTH_dom"/>
</dbReference>
<dbReference type="Proteomes" id="UP000321490">
    <property type="component" value="Unassembled WGS sequence"/>
</dbReference>
<dbReference type="InterPro" id="IPR051448">
    <property type="entry name" value="CdaR-like_regulators"/>
</dbReference>
<gene>
    <name evidence="3" type="ORF">JD78_02799</name>
</gene>
<dbReference type="RefSeq" id="WP_166521196.1">
    <property type="nucleotide sequence ID" value="NZ_VLKF01000001.1"/>
</dbReference>
<name>A0A562IUR6_9ACTN</name>
<protein>
    <submittedName>
        <fullName evidence="3">Purine catabolism regulator</fullName>
    </submittedName>
</protein>
<evidence type="ECO:0000259" key="1">
    <source>
        <dbReference type="Pfam" id="PF07905"/>
    </source>
</evidence>
<dbReference type="Gene3D" id="1.10.10.2840">
    <property type="entry name" value="PucR C-terminal helix-turn-helix domain"/>
    <property type="match status" value="1"/>
</dbReference>
<dbReference type="InterPro" id="IPR042070">
    <property type="entry name" value="PucR_C-HTH_sf"/>
</dbReference>
<comment type="caution">
    <text evidence="3">The sequence shown here is derived from an EMBL/GenBank/DDBJ whole genome shotgun (WGS) entry which is preliminary data.</text>
</comment>
<dbReference type="AlphaFoldDB" id="A0A562IUR6"/>
<evidence type="ECO:0000313" key="4">
    <source>
        <dbReference type="Proteomes" id="UP000321490"/>
    </source>
</evidence>
<dbReference type="Pfam" id="PF07905">
    <property type="entry name" value="PucR"/>
    <property type="match status" value="1"/>
</dbReference>
<dbReference type="PANTHER" id="PTHR33744">
    <property type="entry name" value="CARBOHYDRATE DIACID REGULATOR"/>
    <property type="match status" value="1"/>
</dbReference>
<dbReference type="EMBL" id="VLKF01000001">
    <property type="protein sequence ID" value="TWH74264.1"/>
    <property type="molecule type" value="Genomic_DNA"/>
</dbReference>
<proteinExistence type="predicted"/>
<evidence type="ECO:0000259" key="2">
    <source>
        <dbReference type="Pfam" id="PF13556"/>
    </source>
</evidence>
<feature type="domain" description="PucR C-terminal helix-turn-helix" evidence="2">
    <location>
        <begin position="431"/>
        <end position="486"/>
    </location>
</feature>
<evidence type="ECO:0000313" key="3">
    <source>
        <dbReference type="EMBL" id="TWH74264.1"/>
    </source>
</evidence>